<feature type="region of interest" description="Disordered" evidence="1">
    <location>
        <begin position="407"/>
        <end position="503"/>
    </location>
</feature>
<accession>A0AAD9T6P0</accession>
<evidence type="ECO:0000313" key="3">
    <source>
        <dbReference type="Proteomes" id="UP001285354"/>
    </source>
</evidence>
<dbReference type="EMBL" id="JAUBYV010000001">
    <property type="protein sequence ID" value="KAK2629270.1"/>
    <property type="molecule type" value="Genomic_DNA"/>
</dbReference>
<gene>
    <name evidence="2" type="ORF">QTJ16_000090</name>
</gene>
<protein>
    <submittedName>
        <fullName evidence="2">Uncharacterized protein</fullName>
    </submittedName>
</protein>
<comment type="caution">
    <text evidence="2">The sequence shown here is derived from an EMBL/GenBank/DDBJ whole genome shotgun (WGS) entry which is preliminary data.</text>
</comment>
<dbReference type="Proteomes" id="UP001285354">
    <property type="component" value="Unassembled WGS sequence"/>
</dbReference>
<evidence type="ECO:0000256" key="1">
    <source>
        <dbReference type="SAM" id="MobiDB-lite"/>
    </source>
</evidence>
<sequence>MARRTGKKNSADVGPKESIVVTIDLDSDQSDCSSASVTAPASKRQKNPSKVIQVPKPKKKRKKNKSKKPSALNVSKEKEVLLALQKIAALLSSLGSKAEVEGIIARNNELLQGYRETLTTLLAPASSTHGSQGDVPSTIHLYDKYFAHQGPSKQLYILRPVDVIQGNVRLKRSKVTGFIQHKGSNFPLKYALPGWVACHEYHPKVLDSGFWTEEVQRWGEFHNHNFQGNPYEQYNQKPRGHANASHVEIRLMLWYACERLKELQGVEKPIRALLGELWRLRNYDRTAAEIFLTRSPCQPCLEIIKLIEEYTGITFHICHMPNLGELQPVKRNGWVTFDRYAPNSEDEDEEPFQVVEEEIIQKNKRTATMEVIIQSKPTPLLSNSLQHTHKGKSSNFTETFTETRKSVVVPSSSQIQSDLSDSEVSDYQPRRSKSKRLKPVKANKIPSMRQYGLPMPDDSPFSAQARKQAELLRGEKLKKKRARESEVLSMCSKKSRHTHTKLH</sequence>
<feature type="compositionally biased region" description="Low complexity" evidence="1">
    <location>
        <begin position="407"/>
        <end position="419"/>
    </location>
</feature>
<name>A0AAD9T6P0_9HELO</name>
<feature type="compositionally biased region" description="Basic residues" evidence="1">
    <location>
        <begin position="56"/>
        <end position="68"/>
    </location>
</feature>
<feature type="compositionally biased region" description="Basic residues" evidence="1">
    <location>
        <begin position="430"/>
        <end position="441"/>
    </location>
</feature>
<feature type="compositionally biased region" description="Polar residues" evidence="1">
    <location>
        <begin position="30"/>
        <end position="39"/>
    </location>
</feature>
<feature type="region of interest" description="Disordered" evidence="1">
    <location>
        <begin position="28"/>
        <end position="72"/>
    </location>
</feature>
<proteinExistence type="predicted"/>
<reference evidence="2" key="1">
    <citation type="submission" date="2023-06" db="EMBL/GenBank/DDBJ databases">
        <title>Draft genome of Marssonina rosae.</title>
        <authorList>
            <person name="Cheng Q."/>
        </authorList>
    </citation>
    <scope>NUCLEOTIDE SEQUENCE</scope>
    <source>
        <strain evidence="2">R4</strain>
    </source>
</reference>
<organism evidence="2 3">
    <name type="scientific">Diplocarpon rosae</name>
    <dbReference type="NCBI Taxonomy" id="946125"/>
    <lineage>
        <taxon>Eukaryota</taxon>
        <taxon>Fungi</taxon>
        <taxon>Dikarya</taxon>
        <taxon>Ascomycota</taxon>
        <taxon>Pezizomycotina</taxon>
        <taxon>Leotiomycetes</taxon>
        <taxon>Helotiales</taxon>
        <taxon>Drepanopezizaceae</taxon>
        <taxon>Diplocarpon</taxon>
    </lineage>
</organism>
<evidence type="ECO:0000313" key="2">
    <source>
        <dbReference type="EMBL" id="KAK2629270.1"/>
    </source>
</evidence>
<feature type="compositionally biased region" description="Basic residues" evidence="1">
    <location>
        <begin position="493"/>
        <end position="503"/>
    </location>
</feature>
<dbReference type="AlphaFoldDB" id="A0AAD9T6P0"/>
<keyword evidence="3" id="KW-1185">Reference proteome</keyword>